<feature type="compositionally biased region" description="Basic and acidic residues" evidence="1">
    <location>
        <begin position="35"/>
        <end position="45"/>
    </location>
</feature>
<feature type="compositionally biased region" description="Basic and acidic residues" evidence="1">
    <location>
        <begin position="202"/>
        <end position="216"/>
    </location>
</feature>
<keyword evidence="3" id="KW-1185">Reference proteome</keyword>
<name>A0ABD3I0V6_9MARC</name>
<comment type="caution">
    <text evidence="2">The sequence shown here is derived from an EMBL/GenBank/DDBJ whole genome shotgun (WGS) entry which is preliminary data.</text>
</comment>
<feature type="compositionally biased region" description="Basic and acidic residues" evidence="1">
    <location>
        <begin position="180"/>
        <end position="194"/>
    </location>
</feature>
<protein>
    <submittedName>
        <fullName evidence="2">Uncharacterized protein</fullName>
    </submittedName>
</protein>
<reference evidence="2 3" key="1">
    <citation type="submission" date="2024-09" db="EMBL/GenBank/DDBJ databases">
        <title>Chromosome-scale assembly of Riccia sorocarpa.</title>
        <authorList>
            <person name="Paukszto L."/>
        </authorList>
    </citation>
    <scope>NUCLEOTIDE SEQUENCE [LARGE SCALE GENOMIC DNA]</scope>
    <source>
        <strain evidence="2">LP-2024</strain>
        <tissue evidence="2">Aerial parts of the thallus</tissue>
    </source>
</reference>
<feature type="compositionally biased region" description="Basic and acidic residues" evidence="1">
    <location>
        <begin position="90"/>
        <end position="99"/>
    </location>
</feature>
<proteinExistence type="predicted"/>
<dbReference type="Proteomes" id="UP001633002">
    <property type="component" value="Unassembled WGS sequence"/>
</dbReference>
<evidence type="ECO:0000313" key="3">
    <source>
        <dbReference type="Proteomes" id="UP001633002"/>
    </source>
</evidence>
<sequence length="216" mass="23856">MVNPVGYVDGCHRIKSFSQYLPMDNSCPNRKQRKPANEPKVDKADNPGPSDVPETKNEEVSGGFTPVLGRKGKAVVTTPVQTPNPYEALAHNEGEKGELDGQSLEAPVAQDPVDTNTESQVEMDIEKENKRKRETGKDDRTGEQADHTQGQEVADSGAGGSMAGGKNPARQPVTKPSRQSRKEKLIIKESRREQAFNPTVENEDHNLERFRAWKPE</sequence>
<evidence type="ECO:0000256" key="1">
    <source>
        <dbReference type="SAM" id="MobiDB-lite"/>
    </source>
</evidence>
<gene>
    <name evidence="2" type="ORF">R1sor_011424</name>
</gene>
<accession>A0ABD3I0V6</accession>
<feature type="region of interest" description="Disordered" evidence="1">
    <location>
        <begin position="18"/>
        <end position="216"/>
    </location>
</feature>
<feature type="compositionally biased region" description="Basic and acidic residues" evidence="1">
    <location>
        <begin position="124"/>
        <end position="146"/>
    </location>
</feature>
<organism evidence="2 3">
    <name type="scientific">Riccia sorocarpa</name>
    <dbReference type="NCBI Taxonomy" id="122646"/>
    <lineage>
        <taxon>Eukaryota</taxon>
        <taxon>Viridiplantae</taxon>
        <taxon>Streptophyta</taxon>
        <taxon>Embryophyta</taxon>
        <taxon>Marchantiophyta</taxon>
        <taxon>Marchantiopsida</taxon>
        <taxon>Marchantiidae</taxon>
        <taxon>Marchantiales</taxon>
        <taxon>Ricciaceae</taxon>
        <taxon>Riccia</taxon>
    </lineage>
</organism>
<dbReference type="AlphaFoldDB" id="A0ABD3I0V6"/>
<dbReference type="EMBL" id="JBJQOH010000002">
    <property type="protein sequence ID" value="KAL3697348.1"/>
    <property type="molecule type" value="Genomic_DNA"/>
</dbReference>
<evidence type="ECO:0000313" key="2">
    <source>
        <dbReference type="EMBL" id="KAL3697348.1"/>
    </source>
</evidence>